<gene>
    <name evidence="1" type="ORF">GSLYS_00021105001</name>
</gene>
<proteinExistence type="predicted"/>
<comment type="caution">
    <text evidence="1">The sequence shown here is derived from an EMBL/GenBank/DDBJ whole genome shotgun (WGS) entry which is preliminary data.</text>
</comment>
<reference evidence="1 2" key="1">
    <citation type="submission" date="2024-04" db="EMBL/GenBank/DDBJ databases">
        <authorList>
            <consortium name="Genoscope - CEA"/>
            <person name="William W."/>
        </authorList>
    </citation>
    <scope>NUCLEOTIDE SEQUENCE [LARGE SCALE GENOMIC DNA]</scope>
</reference>
<evidence type="ECO:0000313" key="1">
    <source>
        <dbReference type="EMBL" id="CAL1547788.1"/>
    </source>
</evidence>
<dbReference type="AlphaFoldDB" id="A0AAV2IMC0"/>
<dbReference type="GO" id="GO:0005858">
    <property type="term" value="C:axonemal dynein complex"/>
    <property type="evidence" value="ECO:0007669"/>
    <property type="project" value="TreeGrafter"/>
</dbReference>
<dbReference type="SUPFAM" id="SSF52540">
    <property type="entry name" value="P-loop containing nucleoside triphosphate hydrolases"/>
    <property type="match status" value="1"/>
</dbReference>
<sequence>MQIISKQNKAVLLIGEQGTAKTVMIQAILAKYNADEKISKSFNFSSATTPGMFQRTIESFVEKRVGTSFGPPGGKSMTVFIDDINMPIINEWGDQVH</sequence>
<dbReference type="Pfam" id="PF12775">
    <property type="entry name" value="AAA_7"/>
    <property type="match status" value="1"/>
</dbReference>
<dbReference type="InterPro" id="IPR026983">
    <property type="entry name" value="DHC"/>
</dbReference>
<dbReference type="GO" id="GO:0007018">
    <property type="term" value="P:microtubule-based movement"/>
    <property type="evidence" value="ECO:0007669"/>
    <property type="project" value="InterPro"/>
</dbReference>
<dbReference type="EMBL" id="CAXITT010001066">
    <property type="protein sequence ID" value="CAL1547788.1"/>
    <property type="molecule type" value="Genomic_DNA"/>
</dbReference>
<protein>
    <recommendedName>
        <fullName evidence="3">Dynein heavy chain</fullName>
    </recommendedName>
</protein>
<dbReference type="Proteomes" id="UP001497497">
    <property type="component" value="Unassembled WGS sequence"/>
</dbReference>
<dbReference type="PANTHER" id="PTHR46532:SF11">
    <property type="entry name" value="DYNEIN AXONEMAL HEAVY CHAIN 12"/>
    <property type="match status" value="1"/>
</dbReference>
<evidence type="ECO:0008006" key="3">
    <source>
        <dbReference type="Google" id="ProtNLM"/>
    </source>
</evidence>
<organism evidence="1 2">
    <name type="scientific">Lymnaea stagnalis</name>
    <name type="common">Great pond snail</name>
    <name type="synonym">Helix stagnalis</name>
    <dbReference type="NCBI Taxonomy" id="6523"/>
    <lineage>
        <taxon>Eukaryota</taxon>
        <taxon>Metazoa</taxon>
        <taxon>Spiralia</taxon>
        <taxon>Lophotrochozoa</taxon>
        <taxon>Mollusca</taxon>
        <taxon>Gastropoda</taxon>
        <taxon>Heterobranchia</taxon>
        <taxon>Euthyneura</taxon>
        <taxon>Panpulmonata</taxon>
        <taxon>Hygrophila</taxon>
        <taxon>Lymnaeoidea</taxon>
        <taxon>Lymnaeidae</taxon>
        <taxon>Lymnaea</taxon>
    </lineage>
</organism>
<dbReference type="GO" id="GO:0051959">
    <property type="term" value="F:dynein light intermediate chain binding"/>
    <property type="evidence" value="ECO:0007669"/>
    <property type="project" value="InterPro"/>
</dbReference>
<keyword evidence="2" id="KW-1185">Reference proteome</keyword>
<evidence type="ECO:0000313" key="2">
    <source>
        <dbReference type="Proteomes" id="UP001497497"/>
    </source>
</evidence>
<name>A0AAV2IMC0_LYMST</name>
<dbReference type="InterPro" id="IPR027417">
    <property type="entry name" value="P-loop_NTPase"/>
</dbReference>
<accession>A0AAV2IMC0</accession>
<dbReference type="Gene3D" id="3.40.50.300">
    <property type="entry name" value="P-loop containing nucleotide triphosphate hydrolases"/>
    <property type="match status" value="1"/>
</dbReference>
<dbReference type="GO" id="GO:0045505">
    <property type="term" value="F:dynein intermediate chain binding"/>
    <property type="evidence" value="ECO:0007669"/>
    <property type="project" value="InterPro"/>
</dbReference>
<dbReference type="PANTHER" id="PTHR46532">
    <property type="entry name" value="MALE FERTILITY FACTOR KL5"/>
    <property type="match status" value="1"/>
</dbReference>